<dbReference type="SUPFAM" id="SSF49785">
    <property type="entry name" value="Galactose-binding domain-like"/>
    <property type="match status" value="1"/>
</dbReference>
<dbReference type="CDD" id="cd14948">
    <property type="entry name" value="BACON"/>
    <property type="match status" value="2"/>
</dbReference>
<dbReference type="InterPro" id="IPR000421">
    <property type="entry name" value="FA58C"/>
</dbReference>
<dbReference type="Pfam" id="PF13402">
    <property type="entry name" value="Peptidase_M60"/>
    <property type="match status" value="1"/>
</dbReference>
<reference evidence="3 4" key="1">
    <citation type="submission" date="2019-02" db="EMBL/GenBank/DDBJ databases">
        <authorList>
            <consortium name="Pathogen Informatics"/>
        </authorList>
    </citation>
    <scope>NUCLEOTIDE SEQUENCE [LARGE SCALE GENOMIC DNA]</scope>
    <source>
        <strain evidence="3 4">3012STDY7078512</strain>
    </source>
</reference>
<dbReference type="InterPro" id="IPR031161">
    <property type="entry name" value="Peptidase_M60_dom"/>
</dbReference>
<accession>A0A449I1Q6</accession>
<dbReference type="EMBL" id="CAACYH010000004">
    <property type="protein sequence ID" value="VFB13413.1"/>
    <property type="molecule type" value="Genomic_DNA"/>
</dbReference>
<feature type="signal peptide" evidence="1">
    <location>
        <begin position="1"/>
        <end position="19"/>
    </location>
</feature>
<gene>
    <name evidence="3" type="ORF">NCTC7812_00937</name>
</gene>
<evidence type="ECO:0000313" key="3">
    <source>
        <dbReference type="EMBL" id="VFB13413.1"/>
    </source>
</evidence>
<dbReference type="Pfam" id="PF13004">
    <property type="entry name" value="BACON"/>
    <property type="match status" value="1"/>
</dbReference>
<dbReference type="PROSITE" id="PS51723">
    <property type="entry name" value="PEPTIDASE_M60"/>
    <property type="match status" value="1"/>
</dbReference>
<dbReference type="InterPro" id="IPR042279">
    <property type="entry name" value="Pep_M60_3"/>
</dbReference>
<feature type="chain" id="PRO_5019500446" evidence="1">
    <location>
        <begin position="20"/>
        <end position="920"/>
    </location>
</feature>
<evidence type="ECO:0000259" key="2">
    <source>
        <dbReference type="PROSITE" id="PS51723"/>
    </source>
</evidence>
<dbReference type="InterPro" id="IPR008979">
    <property type="entry name" value="Galactose-bd-like_sf"/>
</dbReference>
<dbReference type="Gene3D" id="3.40.390.80">
    <property type="entry name" value="Peptidase M60, enhancin-like domain 2"/>
    <property type="match status" value="1"/>
</dbReference>
<dbReference type="Proteomes" id="UP000396835">
    <property type="component" value="Unassembled WGS sequence"/>
</dbReference>
<dbReference type="OrthoDB" id="3954368at2"/>
<protein>
    <submittedName>
        <fullName evidence="3">Coagulation factor 5/8 type domain protein</fullName>
    </submittedName>
</protein>
<dbReference type="PROSITE" id="PS51257">
    <property type="entry name" value="PROKAR_LIPOPROTEIN"/>
    <property type="match status" value="1"/>
</dbReference>
<dbReference type="RefSeq" id="WP_131751799.1">
    <property type="nucleotide sequence ID" value="NZ_CAACYH010000004.1"/>
</dbReference>
<sequence>MKSHIFLFLWILSAFLTFACSDSQEDKTPHLTIEQKTVNFAETASSSDIQIKTNDGHWTATVQGDAGTWLKTQCRGFLLQISVSANEEMEKRHGEIKVTAGKLSEIIVVEQLGMAPALLLSPDMFTVAAGGGEVSLEVTANVEYDISIPADATWIKPMADTRAAGMVKKAHRFNVSFNAGEAERATGLVVKQKDGTLEKRVAVRQKAQSGYTGESNGDIKDDVKVPVSRATASSFQQGDGIEKSFDGDYNSIYHSSWNNQGDHYFPITLEYFFENQESIDYLIYYPRTEGYNGHFKEVEIWASTQAAPNYAKVKEYDFKGSSLAAKVMLDKPLIKPLSVKFVVKSGHGDGQGFASCAEMEFYRRNPDNFDPLTLFTDLTCSELKPGISLEEIEKVPNSLYRNIAYYLHKGSYPHEFRIQNYRAWPHPDDWARVNKTSTLSLLDNPTGISVDESDELIVFVGPTGGYKLGLKVQNLNKPGGDGYGNASHYSLSEGVNKLKMRNRGLVYVFYHTPDYQSAPQVKIHFATGKVNGYFDSQKHQASDWQKYLHAAVDEYFDVLGKHAHLTFSTAHFKTYAANNGKQLIDAYDELVRMEKEFMGLMKYNRPTVNRAYFHAMYHAYFYSTSYRTAYNVTGENERRTLLDVNELKKSPWGPAHEQGHSFQTRPGFKWHGMTEVTNNVHSLYVQTEWGNASRIESEAMGRFNNRYEKAYYNSFVKHVPHPGEEDVFCKLVSLWQLQLYFSNARGKTDFYKDLYEKIRTSPDRPDPGAQQLEFVKMVCDIAQADLTDFFRKWGYLSPFDGEIDDYGKRRFLLEQNRIDKAVAEIKAKNYPSAGEKIEYICDSNWKVFKDRLPVRQGTAVKSGKTITMTGWQNVAAYEVYDGDTPVFVSNRPSFSLDTEAGSGIKVMAVAYDGSKTEVKF</sequence>
<dbReference type="Gene3D" id="2.60.120.260">
    <property type="entry name" value="Galactose-binding domain-like"/>
    <property type="match status" value="1"/>
</dbReference>
<proteinExistence type="predicted"/>
<dbReference type="Gene3D" id="1.10.390.30">
    <property type="entry name" value="Peptidase M60, enhancin-like domain 3"/>
    <property type="match status" value="1"/>
</dbReference>
<dbReference type="InterPro" id="IPR013783">
    <property type="entry name" value="Ig-like_fold"/>
</dbReference>
<keyword evidence="1" id="KW-0732">Signal</keyword>
<organism evidence="3 4">
    <name type="scientific">Prevotella heparinolytica</name>
    <dbReference type="NCBI Taxonomy" id="28113"/>
    <lineage>
        <taxon>Bacteria</taxon>
        <taxon>Pseudomonadati</taxon>
        <taxon>Bacteroidota</taxon>
        <taxon>Bacteroidia</taxon>
        <taxon>Bacteroidales</taxon>
        <taxon>Bacteroidaceae</taxon>
        <taxon>Bacteroides</taxon>
    </lineage>
</organism>
<name>A0A449I1Q6_9BACE</name>
<dbReference type="AlphaFoldDB" id="A0A449I1Q6"/>
<dbReference type="Gene3D" id="2.60.120.1250">
    <property type="entry name" value="Peptidase M60, enhancin-like domain 1"/>
    <property type="match status" value="1"/>
</dbReference>
<evidence type="ECO:0000313" key="4">
    <source>
        <dbReference type="Proteomes" id="UP000396835"/>
    </source>
</evidence>
<dbReference type="SMART" id="SM01276">
    <property type="entry name" value="M60-like"/>
    <property type="match status" value="1"/>
</dbReference>
<feature type="domain" description="Peptidase M60" evidence="2">
    <location>
        <begin position="441"/>
        <end position="742"/>
    </location>
</feature>
<evidence type="ECO:0000256" key="1">
    <source>
        <dbReference type="SAM" id="SignalP"/>
    </source>
</evidence>
<dbReference type="Pfam" id="PF00754">
    <property type="entry name" value="F5_F8_type_C"/>
    <property type="match status" value="1"/>
</dbReference>
<dbReference type="Gene3D" id="2.60.40.10">
    <property type="entry name" value="Immunoglobulins"/>
    <property type="match status" value="2"/>
</dbReference>
<dbReference type="InterPro" id="IPR024361">
    <property type="entry name" value="BACON"/>
</dbReference>